<evidence type="ECO:0000256" key="1">
    <source>
        <dbReference type="SAM" id="MobiDB-lite"/>
    </source>
</evidence>
<sequence>MRPLLLPLLALVSSCSRHPGARTALPQEDLSVSFPEALAGPATARQSEAQPAVVDGETLRALSIAANDFLPMDARERSCWNRQESYRYRVLKQSEVFFVSISADPEACRPEPRMLDGGARYAISIEGRILRRHFDGEPEAPSNPPPSPDAGSPVSSPDADIPVGDTTWGAPTESVPSSWLDGGTPSPSSTDGGMPR</sequence>
<dbReference type="AlphaFoldDB" id="A0A511TCS5"/>
<evidence type="ECO:0000313" key="5">
    <source>
        <dbReference type="Proteomes" id="UP000321514"/>
    </source>
</evidence>
<evidence type="ECO:0008006" key="6">
    <source>
        <dbReference type="Google" id="ProtNLM"/>
    </source>
</evidence>
<proteinExistence type="predicted"/>
<accession>A0A511TCS5</accession>
<gene>
    <name evidence="2" type="ORF">MFU01_64500</name>
    <name evidence="3" type="ORF">SAMN05443572_114262</name>
</gene>
<reference evidence="3 4" key="1">
    <citation type="submission" date="2016-10" db="EMBL/GenBank/DDBJ databases">
        <authorList>
            <person name="Varghese N."/>
            <person name="Submissions S."/>
        </authorList>
    </citation>
    <scope>NUCLEOTIDE SEQUENCE [LARGE SCALE GENOMIC DNA]</scope>
    <source>
        <strain evidence="3 4">DSM 16525</strain>
    </source>
</reference>
<name>A0A511TCS5_MYXFU</name>
<dbReference type="Proteomes" id="UP000321514">
    <property type="component" value="Unassembled WGS sequence"/>
</dbReference>
<dbReference type="EMBL" id="BJXR01000046">
    <property type="protein sequence ID" value="GEN11413.1"/>
    <property type="molecule type" value="Genomic_DNA"/>
</dbReference>
<protein>
    <recommendedName>
        <fullName evidence="6">Lipoprotein</fullName>
    </recommendedName>
</protein>
<evidence type="ECO:0000313" key="2">
    <source>
        <dbReference type="EMBL" id="GEN11413.1"/>
    </source>
</evidence>
<dbReference type="RefSeq" id="WP_143097483.1">
    <property type="nucleotide sequence ID" value="NZ_BJXR01000046.1"/>
</dbReference>
<feature type="compositionally biased region" description="Low complexity" evidence="1">
    <location>
        <begin position="181"/>
        <end position="196"/>
    </location>
</feature>
<keyword evidence="4" id="KW-1185">Reference proteome</keyword>
<organism evidence="2 5">
    <name type="scientific">Myxococcus fulvus</name>
    <dbReference type="NCBI Taxonomy" id="33"/>
    <lineage>
        <taxon>Bacteria</taxon>
        <taxon>Pseudomonadati</taxon>
        <taxon>Myxococcota</taxon>
        <taxon>Myxococcia</taxon>
        <taxon>Myxococcales</taxon>
        <taxon>Cystobacterineae</taxon>
        <taxon>Myxococcaceae</taxon>
        <taxon>Myxococcus</taxon>
    </lineage>
</organism>
<dbReference type="Proteomes" id="UP000183760">
    <property type="component" value="Unassembled WGS sequence"/>
</dbReference>
<dbReference type="OrthoDB" id="5383382at2"/>
<feature type="compositionally biased region" description="Low complexity" evidence="1">
    <location>
        <begin position="149"/>
        <end position="160"/>
    </location>
</feature>
<comment type="caution">
    <text evidence="2">The sequence shown here is derived from an EMBL/GenBank/DDBJ whole genome shotgun (WGS) entry which is preliminary data.</text>
</comment>
<reference evidence="2 5" key="2">
    <citation type="submission" date="2019-07" db="EMBL/GenBank/DDBJ databases">
        <title>Whole genome shotgun sequence of Myxococcus fulvus NBRC 100333.</title>
        <authorList>
            <person name="Hosoyama A."/>
            <person name="Uohara A."/>
            <person name="Ohji S."/>
            <person name="Ichikawa N."/>
        </authorList>
    </citation>
    <scope>NUCLEOTIDE SEQUENCE [LARGE SCALE GENOMIC DNA]</scope>
    <source>
        <strain evidence="2 5">NBRC 100333</strain>
    </source>
</reference>
<dbReference type="PROSITE" id="PS51257">
    <property type="entry name" value="PROKAR_LIPOPROTEIN"/>
    <property type="match status" value="1"/>
</dbReference>
<evidence type="ECO:0000313" key="3">
    <source>
        <dbReference type="EMBL" id="SEU39986.1"/>
    </source>
</evidence>
<feature type="region of interest" description="Disordered" evidence="1">
    <location>
        <begin position="134"/>
        <end position="196"/>
    </location>
</feature>
<evidence type="ECO:0000313" key="4">
    <source>
        <dbReference type="Proteomes" id="UP000183760"/>
    </source>
</evidence>
<dbReference type="EMBL" id="FOIB01000014">
    <property type="protein sequence ID" value="SEU39986.1"/>
    <property type="molecule type" value="Genomic_DNA"/>
</dbReference>